<dbReference type="AlphaFoldDB" id="A0A9W4B5A5"/>
<dbReference type="GO" id="GO:0005506">
    <property type="term" value="F:iron ion binding"/>
    <property type="evidence" value="ECO:0007669"/>
    <property type="project" value="InterPro"/>
</dbReference>
<dbReference type="GO" id="GO:0016020">
    <property type="term" value="C:membrane"/>
    <property type="evidence" value="ECO:0007669"/>
    <property type="project" value="UniProtKB-SubCell"/>
</dbReference>
<evidence type="ECO:0000256" key="1">
    <source>
        <dbReference type="ARBA" id="ARBA00004370"/>
    </source>
</evidence>
<feature type="transmembrane region" description="Helical" evidence="5">
    <location>
        <begin position="94"/>
        <end position="119"/>
    </location>
</feature>
<dbReference type="Pfam" id="PF04116">
    <property type="entry name" value="FA_hydroxylase"/>
    <property type="match status" value="1"/>
</dbReference>
<reference evidence="7 8" key="1">
    <citation type="journal article" date="2019" name="Emerg. Microbes Infect.">
        <title>Comprehensive subspecies identification of 175 nontuberculous mycobacteria species based on 7547 genomic profiles.</title>
        <authorList>
            <person name="Matsumoto Y."/>
            <person name="Kinjo T."/>
            <person name="Motooka D."/>
            <person name="Nabeya D."/>
            <person name="Jung N."/>
            <person name="Uechi K."/>
            <person name="Horii T."/>
            <person name="Iida T."/>
            <person name="Fujita J."/>
            <person name="Nakamura S."/>
        </authorList>
    </citation>
    <scope>NUCLEOTIDE SEQUENCE [LARGE SCALE GENOMIC DNA]</scope>
    <source>
        <strain evidence="7 8">JCM 6399</strain>
    </source>
</reference>
<gene>
    <name evidence="7" type="ORF">MGALJ_40650</name>
</gene>
<dbReference type="KEGG" id="mgau:MGALJ_40650"/>
<proteinExistence type="predicted"/>
<dbReference type="GO" id="GO:0008610">
    <property type="term" value="P:lipid biosynthetic process"/>
    <property type="evidence" value="ECO:0007669"/>
    <property type="project" value="InterPro"/>
</dbReference>
<keyword evidence="3 5" id="KW-1133">Transmembrane helix</keyword>
<dbReference type="InterPro" id="IPR050307">
    <property type="entry name" value="Sterol_Desaturase_Related"/>
</dbReference>
<accession>A0A9W4B5A5</accession>
<evidence type="ECO:0000256" key="4">
    <source>
        <dbReference type="ARBA" id="ARBA00023136"/>
    </source>
</evidence>
<evidence type="ECO:0000313" key="8">
    <source>
        <dbReference type="Proteomes" id="UP000465785"/>
    </source>
</evidence>
<feature type="transmembrane region" description="Helical" evidence="5">
    <location>
        <begin position="162"/>
        <end position="184"/>
    </location>
</feature>
<name>A0A9W4B5A5_9MYCO</name>
<sequence length="258" mass="29118">MNESALQPIWDWMVERIGVGFFEFPLYFLPVVVAVVLVTGVFFSVLDVAVYRKIPARTAWLDGLRVMSTYIGSAALLLALNAKFHPWTIDVPSAAPTLVTFGAQVALLMVIGEFLTYWWHRLEHGNRFVFKYVHYLHHRVESPLTIWTNFVVHPVEGLMVMLCLYVPPLVLGVHPLVMVAYAIANTTAMVITHCGYDIRFYPGWLLPPNVAHELHHSNKRPTNLSVVMSFGDKLFGTYKAPTRSDRPAAKWKAPITSG</sequence>
<evidence type="ECO:0000256" key="5">
    <source>
        <dbReference type="SAM" id="Phobius"/>
    </source>
</evidence>
<keyword evidence="8" id="KW-1185">Reference proteome</keyword>
<protein>
    <recommendedName>
        <fullName evidence="6">Fatty acid hydroxylase domain-containing protein</fullName>
    </recommendedName>
</protein>
<evidence type="ECO:0000256" key="2">
    <source>
        <dbReference type="ARBA" id="ARBA00022692"/>
    </source>
</evidence>
<evidence type="ECO:0000259" key="6">
    <source>
        <dbReference type="Pfam" id="PF04116"/>
    </source>
</evidence>
<keyword evidence="4 5" id="KW-0472">Membrane</keyword>
<dbReference type="Proteomes" id="UP000465785">
    <property type="component" value="Chromosome"/>
</dbReference>
<dbReference type="PANTHER" id="PTHR11863">
    <property type="entry name" value="STEROL DESATURASE"/>
    <property type="match status" value="1"/>
</dbReference>
<organism evidence="7 8">
    <name type="scientific">Mycobacterium gallinarum</name>
    <dbReference type="NCBI Taxonomy" id="39689"/>
    <lineage>
        <taxon>Bacteria</taxon>
        <taxon>Bacillati</taxon>
        <taxon>Actinomycetota</taxon>
        <taxon>Actinomycetes</taxon>
        <taxon>Mycobacteriales</taxon>
        <taxon>Mycobacteriaceae</taxon>
        <taxon>Mycobacterium</taxon>
    </lineage>
</organism>
<feature type="domain" description="Fatty acid hydroxylase" evidence="6">
    <location>
        <begin position="106"/>
        <end position="237"/>
    </location>
</feature>
<feature type="transmembrane region" description="Helical" evidence="5">
    <location>
        <begin position="27"/>
        <end position="51"/>
    </location>
</feature>
<dbReference type="GO" id="GO:0016491">
    <property type="term" value="F:oxidoreductase activity"/>
    <property type="evidence" value="ECO:0007669"/>
    <property type="project" value="InterPro"/>
</dbReference>
<dbReference type="RefSeq" id="WP_232076203.1">
    <property type="nucleotide sequence ID" value="NZ_AP022601.1"/>
</dbReference>
<evidence type="ECO:0000313" key="7">
    <source>
        <dbReference type="EMBL" id="BBY94396.1"/>
    </source>
</evidence>
<evidence type="ECO:0000256" key="3">
    <source>
        <dbReference type="ARBA" id="ARBA00022989"/>
    </source>
</evidence>
<comment type="subcellular location">
    <subcellularLocation>
        <location evidence="1">Membrane</location>
    </subcellularLocation>
</comment>
<dbReference type="InterPro" id="IPR006694">
    <property type="entry name" value="Fatty_acid_hydroxylase"/>
</dbReference>
<keyword evidence="2 5" id="KW-0812">Transmembrane</keyword>
<feature type="transmembrane region" description="Helical" evidence="5">
    <location>
        <begin position="63"/>
        <end position="82"/>
    </location>
</feature>
<dbReference type="EMBL" id="AP022601">
    <property type="protein sequence ID" value="BBY94396.1"/>
    <property type="molecule type" value="Genomic_DNA"/>
</dbReference>